<feature type="transmembrane region" description="Helical" evidence="6">
    <location>
        <begin position="239"/>
        <end position="258"/>
    </location>
</feature>
<protein>
    <submittedName>
        <fullName evidence="7">MATE efflux family protein</fullName>
    </submittedName>
</protein>
<comment type="subcellular location">
    <subcellularLocation>
        <location evidence="1">Membrane</location>
        <topology evidence="1">Multi-pass membrane protein</topology>
    </subcellularLocation>
</comment>
<keyword evidence="5 6" id="KW-0472">Membrane</keyword>
<name>Q114V0_TRIEI</name>
<evidence type="ECO:0000256" key="3">
    <source>
        <dbReference type="ARBA" id="ARBA00022692"/>
    </source>
</evidence>
<dbReference type="Pfam" id="PF01554">
    <property type="entry name" value="MatE"/>
    <property type="match status" value="2"/>
</dbReference>
<dbReference type="AlphaFoldDB" id="Q114V0"/>
<feature type="transmembrane region" description="Helical" evidence="6">
    <location>
        <begin position="314"/>
        <end position="339"/>
    </location>
</feature>
<dbReference type="NCBIfam" id="NF041358">
    <property type="entry name" value="GntT_guanitoxin"/>
    <property type="match status" value="1"/>
</dbReference>
<evidence type="ECO:0000256" key="6">
    <source>
        <dbReference type="SAM" id="Phobius"/>
    </source>
</evidence>
<feature type="transmembrane region" description="Helical" evidence="6">
    <location>
        <begin position="351"/>
        <end position="373"/>
    </location>
</feature>
<feature type="transmembrane region" description="Helical" evidence="6">
    <location>
        <begin position="86"/>
        <end position="106"/>
    </location>
</feature>
<dbReference type="RefSeq" id="WP_011611349.1">
    <property type="nucleotide sequence ID" value="NC_008312.1"/>
</dbReference>
<feature type="transmembrane region" description="Helical" evidence="6">
    <location>
        <begin position="159"/>
        <end position="182"/>
    </location>
</feature>
<accession>Q114V0</accession>
<feature type="transmembrane region" description="Helical" evidence="6">
    <location>
        <begin position="133"/>
        <end position="152"/>
    </location>
</feature>
<dbReference type="PANTHER" id="PTHR42893:SF46">
    <property type="entry name" value="PROTEIN DETOXIFICATION 44, CHLOROPLASTIC"/>
    <property type="match status" value="1"/>
</dbReference>
<dbReference type="eggNOG" id="COG0534">
    <property type="taxonomic scope" value="Bacteria"/>
</dbReference>
<evidence type="ECO:0000256" key="4">
    <source>
        <dbReference type="ARBA" id="ARBA00022989"/>
    </source>
</evidence>
<dbReference type="GO" id="GO:0015297">
    <property type="term" value="F:antiporter activity"/>
    <property type="evidence" value="ECO:0007669"/>
    <property type="project" value="InterPro"/>
</dbReference>
<dbReference type="CDD" id="cd13136">
    <property type="entry name" value="MATE_DinF_like"/>
    <property type="match status" value="1"/>
</dbReference>
<evidence type="ECO:0000256" key="1">
    <source>
        <dbReference type="ARBA" id="ARBA00004141"/>
    </source>
</evidence>
<dbReference type="STRING" id="203124.Tery_1710"/>
<dbReference type="KEGG" id="ter:Tery_1710"/>
<reference evidence="7" key="1">
    <citation type="submission" date="2006-06" db="EMBL/GenBank/DDBJ databases">
        <title>Complete sequence of Trichodesmium erythraeum IMS101.</title>
        <authorList>
            <consortium name="US DOE Joint Genome Institute"/>
            <person name="Copeland A."/>
            <person name="Lucas S."/>
            <person name="Lapidus A."/>
            <person name="Barry K."/>
            <person name="Detter J.C."/>
            <person name="Glavina del Rio T."/>
            <person name="Hammon N."/>
            <person name="Israni S."/>
            <person name="Dalin E."/>
            <person name="Tice H."/>
            <person name="Pitluck S."/>
            <person name="Kiss H."/>
            <person name="Munk A.C."/>
            <person name="Brettin T."/>
            <person name="Bruce D."/>
            <person name="Han C."/>
            <person name="Tapia R."/>
            <person name="Gilna P."/>
            <person name="Schmutz J."/>
            <person name="Larimer F."/>
            <person name="Land M."/>
            <person name="Hauser L."/>
            <person name="Kyrpides N."/>
            <person name="Kim E."/>
            <person name="Richardson P."/>
        </authorList>
    </citation>
    <scope>NUCLEOTIDE SEQUENCE [LARGE SCALE GENOMIC DNA]</scope>
    <source>
        <strain evidence="7">IMS101</strain>
    </source>
</reference>
<proteinExistence type="inferred from homology"/>
<evidence type="ECO:0000256" key="2">
    <source>
        <dbReference type="ARBA" id="ARBA00010199"/>
    </source>
</evidence>
<feature type="transmembrane region" description="Helical" evidence="6">
    <location>
        <begin position="43"/>
        <end position="65"/>
    </location>
</feature>
<dbReference type="GO" id="GO:0042910">
    <property type="term" value="F:xenobiotic transmembrane transporter activity"/>
    <property type="evidence" value="ECO:0007669"/>
    <property type="project" value="InterPro"/>
</dbReference>
<evidence type="ECO:0000313" key="7">
    <source>
        <dbReference type="EMBL" id="ABG50974.1"/>
    </source>
</evidence>
<feature type="transmembrane region" description="Helical" evidence="6">
    <location>
        <begin position="385"/>
        <end position="403"/>
    </location>
</feature>
<evidence type="ECO:0000256" key="5">
    <source>
        <dbReference type="ARBA" id="ARBA00023136"/>
    </source>
</evidence>
<dbReference type="HOGENOM" id="CLU_012893_16_0_3"/>
<organism evidence="7">
    <name type="scientific">Trichodesmium erythraeum (strain IMS101)</name>
    <dbReference type="NCBI Taxonomy" id="203124"/>
    <lineage>
        <taxon>Bacteria</taxon>
        <taxon>Bacillati</taxon>
        <taxon>Cyanobacteriota</taxon>
        <taxon>Cyanophyceae</taxon>
        <taxon>Oscillatoriophycideae</taxon>
        <taxon>Oscillatoriales</taxon>
        <taxon>Microcoleaceae</taxon>
        <taxon>Trichodesmium</taxon>
    </lineage>
</organism>
<keyword evidence="4 6" id="KW-1133">Transmembrane helix</keyword>
<comment type="similarity">
    <text evidence="2">Belongs to the multi antimicrobial extrusion (MATE) (TC 2.A.66.1) family.</text>
</comment>
<feature type="transmembrane region" description="Helical" evidence="6">
    <location>
        <begin position="270"/>
        <end position="293"/>
    </location>
</feature>
<dbReference type="InterPro" id="IPR002528">
    <property type="entry name" value="MATE_fam"/>
</dbReference>
<dbReference type="InterPro" id="IPR044644">
    <property type="entry name" value="DinF-like"/>
</dbReference>
<feature type="transmembrane region" description="Helical" evidence="6">
    <location>
        <begin position="194"/>
        <end position="214"/>
    </location>
</feature>
<dbReference type="PANTHER" id="PTHR42893">
    <property type="entry name" value="PROTEIN DETOXIFICATION 44, CHLOROPLASTIC-RELATED"/>
    <property type="match status" value="1"/>
</dbReference>
<gene>
    <name evidence="7" type="ordered locus">Tery_1710</name>
</gene>
<keyword evidence="3 6" id="KW-0812">Transmembrane</keyword>
<feature type="transmembrane region" description="Helical" evidence="6">
    <location>
        <begin position="409"/>
        <end position="428"/>
    </location>
</feature>
<sequence>MKSIIKNSFIRLTLVNILSNLMVPLASLIDLAFLGYLDEIRHLAGVSIATVLFNYIYWTFGFLRMSTTGTTAQANGSRNYHEVKQICLRNCLIALTIATIIIIFQYPLREIGFNLLSATPEVKASGINYYKSLIWGAPATLLNFVLIGWFLGLEQGGKVLLLSIVNKGTNIILDYIFIVRWGWESSGAGSATAISQYITLVIGMICVFKFIYLAEIPQLIKNIWQPQVIKKTFILNRDILIRTFAIISTFAVFTNLSSYINTLVLVTNTLLLQVVTLAAYFIDGLAFATESLAGKSYGKRNQKELKALVKLSGIIGISIGLIFAFIFCLFPTTLFSLLTNHTQVINNISSYVLWLIPILGFGGIAYILDGYFLGLTQGNLLRNSTLVASLIGFLPFAIVGLLLKNNHILWLSLAMFMATRAITLGKAIPNIIVEKFSASIELIKDKNNKKHITPK</sequence>
<feature type="transmembrane region" description="Helical" evidence="6">
    <location>
        <begin position="12"/>
        <end position="37"/>
    </location>
</feature>
<dbReference type="NCBIfam" id="TIGR00797">
    <property type="entry name" value="matE"/>
    <property type="match status" value="1"/>
</dbReference>
<dbReference type="GO" id="GO:0005886">
    <property type="term" value="C:plasma membrane"/>
    <property type="evidence" value="ECO:0007669"/>
    <property type="project" value="TreeGrafter"/>
</dbReference>
<dbReference type="EMBL" id="CP000393">
    <property type="protein sequence ID" value="ABG50974.1"/>
    <property type="molecule type" value="Genomic_DNA"/>
</dbReference>